<dbReference type="InterPro" id="IPR007111">
    <property type="entry name" value="NACHT_NTPase"/>
</dbReference>
<dbReference type="RefSeq" id="WP_043231312.1">
    <property type="nucleotide sequence ID" value="NZ_BNBS01000173.1"/>
</dbReference>
<dbReference type="EMBL" id="BNDW01000004">
    <property type="protein sequence ID" value="GHI20208.1"/>
    <property type="molecule type" value="Genomic_DNA"/>
</dbReference>
<comment type="caution">
    <text evidence="2">The sequence shown here is derived from an EMBL/GenBank/DDBJ whole genome shotgun (WGS) entry which is preliminary data.</text>
</comment>
<dbReference type="Gene3D" id="3.40.50.300">
    <property type="entry name" value="P-loop containing nucleotide triphosphate hydrolases"/>
    <property type="match status" value="1"/>
</dbReference>
<evidence type="ECO:0000259" key="1">
    <source>
        <dbReference type="Pfam" id="PF05729"/>
    </source>
</evidence>
<protein>
    <recommendedName>
        <fullName evidence="1">NACHT domain-containing protein</fullName>
    </recommendedName>
</protein>
<feature type="domain" description="NACHT" evidence="1">
    <location>
        <begin position="186"/>
        <end position="276"/>
    </location>
</feature>
<organism evidence="2 3">
    <name type="scientific">Streptomyces hydrogenans</name>
    <dbReference type="NCBI Taxonomy" id="1873719"/>
    <lineage>
        <taxon>Bacteria</taxon>
        <taxon>Bacillati</taxon>
        <taxon>Actinomycetota</taxon>
        <taxon>Actinomycetes</taxon>
        <taxon>Kitasatosporales</taxon>
        <taxon>Streptomycetaceae</taxon>
        <taxon>Streptomyces</taxon>
    </lineage>
</organism>
<sequence>MAPNEQQQEQSAFEAEVLRISRALFAGENEFQGSTYIGTAERDGVFITADSVVIVECTVSRRKDKAEKDGRKLYEACLAKAREHPFKSVKGYFVTREEPTADQRLAIKTLGQPLVACSFTQLRGQLVDSAKYLELRPFYPFGSAREPSSGDYEALKPYVAVDPTESGTGDPYSVTSVSDEVKNGRSVLLYGDYGAGKSMFLRELYRRLAKAHRQDPFKPFPILLNLRDHQGQVRPVEALERHAREIGFPHPAQLVRAWRSGDVTLILDGFDEIATPGWLGRTSAMRDIRRRSVELVRRFCSDSRPTTSVVLAGRAHFFDSENEMRMALGVRDDSLFLMAGEPTDDQARRILDAYGWKESLPDWLPSRPLLLSYLGSSTSFQSSMEETFGCSAGEGWHMMLDRIAEREASMEMGVDGFTIRKVLERLATQARRSTDGLGPISQEELTSVFQSVCGYAPDEGSYQLLQRLPGLGAMDSVDGSRRFVDVSLADAARAGDVVACVIEPNAASPLMEMTGSVACLDEVGIDVAAVQLAQEAGASSGRAYASAAALQRGGVSDAIVADIVRVTARLWPGDEARSPISLHEIELRSFALSADAKGYDWLAFHDCVIQELDLTDYDGYALPHFQNCLIGQMTGVAGWSALPDERFVECEVAQFDAQMSTGKGILALKTTPMNKVVLTILKKVYAQRGTGRKESALFRGLDAKHRELVPDAVQRLTGAGLVTTARANGNRIYLPVRGMTPRVRRILQAPQVSKDNVLDP</sequence>
<name>A0ABQ3P5B9_9ACTN</name>
<evidence type="ECO:0000313" key="3">
    <source>
        <dbReference type="Proteomes" id="UP001052739"/>
    </source>
</evidence>
<keyword evidence="3" id="KW-1185">Reference proteome</keyword>
<gene>
    <name evidence="2" type="ORF">Shyd_15790</name>
</gene>
<dbReference type="GeneID" id="94008196"/>
<dbReference type="SUPFAM" id="SSF52540">
    <property type="entry name" value="P-loop containing nucleoside triphosphate hydrolases"/>
    <property type="match status" value="1"/>
</dbReference>
<dbReference type="Pfam" id="PF05729">
    <property type="entry name" value="NACHT"/>
    <property type="match status" value="1"/>
</dbReference>
<dbReference type="InterPro" id="IPR027417">
    <property type="entry name" value="P-loop_NTPase"/>
</dbReference>
<evidence type="ECO:0000313" key="2">
    <source>
        <dbReference type="EMBL" id="GHI20208.1"/>
    </source>
</evidence>
<reference evidence="2" key="1">
    <citation type="submission" date="2024-05" db="EMBL/GenBank/DDBJ databases">
        <title>Whole genome shotgun sequence of Streptomyces hydrogenans NBRC 13475.</title>
        <authorList>
            <person name="Komaki H."/>
            <person name="Tamura T."/>
        </authorList>
    </citation>
    <scope>NUCLEOTIDE SEQUENCE</scope>
    <source>
        <strain evidence="2">NBRC 13475</strain>
    </source>
</reference>
<dbReference type="Proteomes" id="UP001052739">
    <property type="component" value="Unassembled WGS sequence"/>
</dbReference>
<accession>A0ABQ3P5B9</accession>
<proteinExistence type="predicted"/>